<sequence>MGDKAGINRSLNTIRTELEYLRDSGVLSPPQLSSITAQLPQPGGIPSNYVDPQYSGGQQMMNPGQIAQQAQDPAHPANPQHPNHHAWVKSFASKLGNAATFGAGATMGSDLVNSIVK</sequence>
<organism evidence="3 4">
    <name type="scientific">Lasallia pustulata</name>
    <dbReference type="NCBI Taxonomy" id="136370"/>
    <lineage>
        <taxon>Eukaryota</taxon>
        <taxon>Fungi</taxon>
        <taxon>Dikarya</taxon>
        <taxon>Ascomycota</taxon>
        <taxon>Pezizomycotina</taxon>
        <taxon>Lecanoromycetes</taxon>
        <taxon>OSLEUM clade</taxon>
        <taxon>Umbilicariomycetidae</taxon>
        <taxon>Umbilicariales</taxon>
        <taxon>Umbilicariaceae</taxon>
        <taxon>Lasallia</taxon>
    </lineage>
</organism>
<evidence type="ECO:0000313" key="3">
    <source>
        <dbReference type="EMBL" id="SLM37301.1"/>
    </source>
</evidence>
<dbReference type="GO" id="GO:0016787">
    <property type="term" value="F:hydrolase activity"/>
    <property type="evidence" value="ECO:0007669"/>
    <property type="project" value="UniProtKB-KW"/>
</dbReference>
<protein>
    <submittedName>
        <fullName evidence="2">Glycosyl hydrolase family 16</fullName>
    </submittedName>
</protein>
<dbReference type="OrthoDB" id="6250593at2759"/>
<dbReference type="Proteomes" id="UP000324767">
    <property type="component" value="Unassembled WGS sequence"/>
</dbReference>
<evidence type="ECO:0000256" key="1">
    <source>
        <dbReference type="SAM" id="MobiDB-lite"/>
    </source>
</evidence>
<evidence type="ECO:0000313" key="2">
    <source>
        <dbReference type="EMBL" id="KAA6407067.1"/>
    </source>
</evidence>
<accession>A0A1W5D2M3</accession>
<proteinExistence type="predicted"/>
<feature type="region of interest" description="Disordered" evidence="1">
    <location>
        <begin position="29"/>
        <end position="85"/>
    </location>
</feature>
<evidence type="ECO:0000313" key="4">
    <source>
        <dbReference type="Proteomes" id="UP000192927"/>
    </source>
</evidence>
<reference evidence="2 5" key="3">
    <citation type="submission" date="2019-09" db="EMBL/GenBank/DDBJ databases">
        <title>The hologenome of the rock-dwelling lichen Lasallia pustulata.</title>
        <authorList>
            <person name="Greshake Tzovaras B."/>
            <person name="Segers F."/>
            <person name="Bicker A."/>
            <person name="Dal Grande F."/>
            <person name="Otte J."/>
            <person name="Hankeln T."/>
            <person name="Schmitt I."/>
            <person name="Ebersberger I."/>
        </authorList>
    </citation>
    <scope>NUCLEOTIDE SEQUENCE [LARGE SCALE GENOMIC DNA]</scope>
    <source>
        <strain evidence="2">A1-1</strain>
    </source>
</reference>
<feature type="compositionally biased region" description="Polar residues" evidence="1">
    <location>
        <begin position="55"/>
        <end position="66"/>
    </location>
</feature>
<name>A0A1W5D2M3_9LECA</name>
<feature type="compositionally biased region" description="Low complexity" evidence="1">
    <location>
        <begin position="67"/>
        <end position="81"/>
    </location>
</feature>
<gene>
    <name evidence="2" type="ORF">FRX48_09133</name>
</gene>
<reference evidence="4" key="2">
    <citation type="submission" date="2017-03" db="EMBL/GenBank/DDBJ databases">
        <authorList>
            <person name="Sharma R."/>
            <person name="Thines M."/>
        </authorList>
    </citation>
    <scope>NUCLEOTIDE SEQUENCE [LARGE SCALE GENOMIC DNA]</scope>
</reference>
<reference evidence="3" key="1">
    <citation type="submission" date="2017-03" db="EMBL/GenBank/DDBJ databases">
        <authorList>
            <person name="Afonso C.L."/>
            <person name="Miller P.J."/>
            <person name="Scott M.A."/>
            <person name="Spackman E."/>
            <person name="Goraichik I."/>
            <person name="Dimitrov K.M."/>
            <person name="Suarez D.L."/>
            <person name="Swayne D.E."/>
        </authorList>
    </citation>
    <scope>NUCLEOTIDE SEQUENCE [LARGE SCALE GENOMIC DNA]</scope>
</reference>
<dbReference type="Proteomes" id="UP000192927">
    <property type="component" value="Unassembled WGS sequence"/>
</dbReference>
<keyword evidence="2" id="KW-0378">Hydrolase</keyword>
<dbReference type="EMBL" id="FWEW01001545">
    <property type="protein sequence ID" value="SLM37301.1"/>
    <property type="molecule type" value="Genomic_DNA"/>
</dbReference>
<dbReference type="EMBL" id="VXIT01000020">
    <property type="protein sequence ID" value="KAA6407067.1"/>
    <property type="molecule type" value="Genomic_DNA"/>
</dbReference>
<keyword evidence="4" id="KW-1185">Reference proteome</keyword>
<feature type="compositionally biased region" description="Polar residues" evidence="1">
    <location>
        <begin position="30"/>
        <end position="39"/>
    </location>
</feature>
<dbReference type="AlphaFoldDB" id="A0A1W5D2M3"/>
<evidence type="ECO:0000313" key="5">
    <source>
        <dbReference type="Proteomes" id="UP000324767"/>
    </source>
</evidence>